<evidence type="ECO:0000313" key="7">
    <source>
        <dbReference type="Proteomes" id="UP001367508"/>
    </source>
</evidence>
<accession>A0AAN9LPV5</accession>
<dbReference type="AlphaFoldDB" id="A0AAN9LPV5"/>
<dbReference type="GO" id="GO:0015031">
    <property type="term" value="P:protein transport"/>
    <property type="evidence" value="ECO:0007669"/>
    <property type="project" value="UniProtKB-KW"/>
</dbReference>
<evidence type="ECO:0000256" key="4">
    <source>
        <dbReference type="ARBA" id="ARBA00022927"/>
    </source>
</evidence>
<dbReference type="Gene3D" id="1.25.10.10">
    <property type="entry name" value="Leucine-rich Repeat Variant"/>
    <property type="match status" value="1"/>
</dbReference>
<dbReference type="EMBL" id="JAYMYQ010000004">
    <property type="protein sequence ID" value="KAK7339959.1"/>
    <property type="molecule type" value="Genomic_DNA"/>
</dbReference>
<dbReference type="InterPro" id="IPR011989">
    <property type="entry name" value="ARM-like"/>
</dbReference>
<dbReference type="PANTHER" id="PTHR23316">
    <property type="entry name" value="IMPORTIN ALPHA"/>
    <property type="match status" value="1"/>
</dbReference>
<keyword evidence="3" id="KW-0677">Repeat</keyword>
<dbReference type="SMART" id="SM00185">
    <property type="entry name" value="ARM"/>
    <property type="match status" value="2"/>
</dbReference>
<dbReference type="Proteomes" id="UP001367508">
    <property type="component" value="Unassembled WGS sequence"/>
</dbReference>
<comment type="similarity">
    <text evidence="1">Belongs to the importin alpha family.</text>
</comment>
<evidence type="ECO:0000256" key="3">
    <source>
        <dbReference type="ARBA" id="ARBA00022737"/>
    </source>
</evidence>
<dbReference type="InterPro" id="IPR056913">
    <property type="entry name" value="TRAPPC10/Trs130_N"/>
</dbReference>
<protein>
    <recommendedName>
        <fullName evidence="5">TRAPPC10/Trs130 N-terminal domain-containing protein</fullName>
    </recommendedName>
</protein>
<evidence type="ECO:0000313" key="6">
    <source>
        <dbReference type="EMBL" id="KAK7339959.1"/>
    </source>
</evidence>
<organism evidence="6 7">
    <name type="scientific">Canavalia gladiata</name>
    <name type="common">Sword bean</name>
    <name type="synonym">Dolichos gladiatus</name>
    <dbReference type="NCBI Taxonomy" id="3824"/>
    <lineage>
        <taxon>Eukaryota</taxon>
        <taxon>Viridiplantae</taxon>
        <taxon>Streptophyta</taxon>
        <taxon>Embryophyta</taxon>
        <taxon>Tracheophyta</taxon>
        <taxon>Spermatophyta</taxon>
        <taxon>Magnoliopsida</taxon>
        <taxon>eudicotyledons</taxon>
        <taxon>Gunneridae</taxon>
        <taxon>Pentapetalae</taxon>
        <taxon>rosids</taxon>
        <taxon>fabids</taxon>
        <taxon>Fabales</taxon>
        <taxon>Fabaceae</taxon>
        <taxon>Papilionoideae</taxon>
        <taxon>50 kb inversion clade</taxon>
        <taxon>NPAAA clade</taxon>
        <taxon>indigoferoid/millettioid clade</taxon>
        <taxon>Phaseoleae</taxon>
        <taxon>Canavalia</taxon>
    </lineage>
</organism>
<dbReference type="InterPro" id="IPR016024">
    <property type="entry name" value="ARM-type_fold"/>
</dbReference>
<dbReference type="InterPro" id="IPR000225">
    <property type="entry name" value="Armadillo"/>
</dbReference>
<keyword evidence="4" id="KW-0653">Protein transport</keyword>
<keyword evidence="2" id="KW-0813">Transport</keyword>
<comment type="caution">
    <text evidence="6">The sequence shown here is derived from an EMBL/GenBank/DDBJ whole genome shotgun (WGS) entry which is preliminary data.</text>
</comment>
<dbReference type="SUPFAM" id="SSF48371">
    <property type="entry name" value="ARM repeat"/>
    <property type="match status" value="1"/>
</dbReference>
<feature type="domain" description="TRAPPC10/Trs130 N-terminal" evidence="5">
    <location>
        <begin position="286"/>
        <end position="326"/>
    </location>
</feature>
<keyword evidence="7" id="KW-1185">Reference proteome</keyword>
<reference evidence="6 7" key="1">
    <citation type="submission" date="2024-01" db="EMBL/GenBank/DDBJ databases">
        <title>The genomes of 5 underutilized Papilionoideae crops provide insights into root nodulation and disease resistanc.</title>
        <authorList>
            <person name="Jiang F."/>
        </authorList>
    </citation>
    <scope>NUCLEOTIDE SEQUENCE [LARGE SCALE GENOMIC DNA]</scope>
    <source>
        <strain evidence="6">LVBAO_FW01</strain>
        <tissue evidence="6">Leaves</tissue>
    </source>
</reference>
<proteinExistence type="inferred from homology"/>
<sequence length="346" mass="38812">MQLNMQNSDFVDGIGAEILAKICSHLPGTICNWIGTINDIAHSDALCQIDDGKLALLWGAVNCYSQMSIVEANSSLLVDLVDAMDHLLTTKAGDISDMSKNPRKALAGDQEDISVSSWLKYINECVKMQMSYQIQTFLNFPRSEFYALAAWALTNVTCGTFEHTRVVIKHGICPRLVELQQHSSPAVLLPAKRTVVNIVAGDDAHTQLVIDNQVLPRLRQIHTQNHQKNILREVCWAVSNITAGNSAQVNDYGGADEIENLQYHDNHEISEMVNSTSCQSGASAIFFILKESLASMFEMAHRHKEALREYDELELCYLETVNMIGMQRLRSRQSWYPPHFLILFSL</sequence>
<dbReference type="Pfam" id="PF00514">
    <property type="entry name" value="Arm"/>
    <property type="match status" value="1"/>
</dbReference>
<name>A0AAN9LPV5_CANGL</name>
<evidence type="ECO:0000256" key="1">
    <source>
        <dbReference type="ARBA" id="ARBA00010394"/>
    </source>
</evidence>
<dbReference type="Pfam" id="PF23036">
    <property type="entry name" value="TRAPPC10_1st"/>
    <property type="match status" value="1"/>
</dbReference>
<evidence type="ECO:0000259" key="5">
    <source>
        <dbReference type="Pfam" id="PF23036"/>
    </source>
</evidence>
<evidence type="ECO:0000256" key="2">
    <source>
        <dbReference type="ARBA" id="ARBA00022448"/>
    </source>
</evidence>
<gene>
    <name evidence="6" type="ORF">VNO77_20649</name>
</gene>